<proteinExistence type="inferred from homology"/>
<dbReference type="PROSITE" id="PS51257">
    <property type="entry name" value="PROKAR_LIPOPROTEIN"/>
    <property type="match status" value="1"/>
</dbReference>
<accession>Q2SDW7</accession>
<dbReference type="Pfam" id="PF13360">
    <property type="entry name" value="PQQ_2"/>
    <property type="match status" value="1"/>
</dbReference>
<dbReference type="GO" id="GO:0051205">
    <property type="term" value="P:protein insertion into membrane"/>
    <property type="evidence" value="ECO:0007669"/>
    <property type="project" value="UniProtKB-UniRule"/>
</dbReference>
<dbReference type="InterPro" id="IPR019775">
    <property type="entry name" value="WD40_repeat_CS"/>
</dbReference>
<dbReference type="EMBL" id="CP000155">
    <property type="protein sequence ID" value="ABC31157.1"/>
    <property type="molecule type" value="Genomic_DNA"/>
</dbReference>
<dbReference type="OrthoDB" id="5173551at2"/>
<dbReference type="HAMAP" id="MF_00923">
    <property type="entry name" value="OM_assembly_BamB"/>
    <property type="match status" value="1"/>
</dbReference>
<dbReference type="InterPro" id="IPR011047">
    <property type="entry name" value="Quinoprotein_ADH-like_sf"/>
</dbReference>
<keyword evidence="4" id="KW-0564">Palmitate</keyword>
<dbReference type="SMART" id="SM00564">
    <property type="entry name" value="PQQ"/>
    <property type="match status" value="7"/>
</dbReference>
<organism evidence="6 7">
    <name type="scientific">Hahella chejuensis (strain KCTC 2396)</name>
    <dbReference type="NCBI Taxonomy" id="349521"/>
    <lineage>
        <taxon>Bacteria</taxon>
        <taxon>Pseudomonadati</taxon>
        <taxon>Pseudomonadota</taxon>
        <taxon>Gammaproteobacteria</taxon>
        <taxon>Oceanospirillales</taxon>
        <taxon>Hahellaceae</taxon>
        <taxon>Hahella</taxon>
    </lineage>
</organism>
<reference evidence="6 7" key="1">
    <citation type="journal article" date="2005" name="Nucleic Acids Res.">
        <title>Genomic blueprint of Hahella chejuensis, a marine microbe producing an algicidal agent.</title>
        <authorList>
            <person name="Jeong H."/>
            <person name="Yim J.H."/>
            <person name="Lee C."/>
            <person name="Choi S.-H."/>
            <person name="Park Y.K."/>
            <person name="Yoon S.H."/>
            <person name="Hur C.-G."/>
            <person name="Kang H.-Y."/>
            <person name="Kim D."/>
            <person name="Lee H.H."/>
            <person name="Park K.H."/>
            <person name="Park S.-H."/>
            <person name="Park H.-S."/>
            <person name="Lee H.K."/>
            <person name="Oh T.K."/>
            <person name="Kim J.F."/>
        </authorList>
    </citation>
    <scope>NUCLEOTIDE SEQUENCE [LARGE SCALE GENOMIC DNA]</scope>
    <source>
        <strain evidence="6 7">KCTC 2396</strain>
    </source>
</reference>
<gene>
    <name evidence="4" type="primary">bamB</name>
    <name evidence="6" type="ordered locus">HCH_04453</name>
</gene>
<keyword evidence="7" id="KW-1185">Reference proteome</keyword>
<dbReference type="AlphaFoldDB" id="Q2SDW7"/>
<dbReference type="RefSeq" id="WP_011398224.1">
    <property type="nucleotide sequence ID" value="NC_007645.1"/>
</dbReference>
<dbReference type="HOGENOM" id="CLU_027480_0_1_6"/>
<keyword evidence="1 4" id="KW-0732">Signal</keyword>
<comment type="subunit">
    <text evidence="4">Part of the Bam complex.</text>
</comment>
<evidence type="ECO:0000256" key="3">
    <source>
        <dbReference type="ARBA" id="ARBA00023237"/>
    </source>
</evidence>
<comment type="subcellular location">
    <subcellularLocation>
        <location evidence="4">Cell outer membrane</location>
        <topology evidence="4">Lipid-anchor</topology>
    </subcellularLocation>
</comment>
<dbReference type="NCBIfam" id="TIGR03300">
    <property type="entry name" value="assembly_YfgL"/>
    <property type="match status" value="1"/>
</dbReference>
<dbReference type="InterPro" id="IPR015943">
    <property type="entry name" value="WD40/YVTN_repeat-like_dom_sf"/>
</dbReference>
<dbReference type="STRING" id="349521.HCH_04453"/>
<keyword evidence="2 4" id="KW-0472">Membrane</keyword>
<protein>
    <recommendedName>
        <fullName evidence="4">Outer membrane protein assembly factor BamB</fullName>
    </recommendedName>
</protein>
<feature type="domain" description="Pyrrolo-quinoline quinone repeat" evidence="5">
    <location>
        <begin position="79"/>
        <end position="310"/>
    </location>
</feature>
<dbReference type="KEGG" id="hch:HCH_04453"/>
<evidence type="ECO:0000313" key="7">
    <source>
        <dbReference type="Proteomes" id="UP000000238"/>
    </source>
</evidence>
<dbReference type="Gene3D" id="2.130.10.10">
    <property type="entry name" value="YVTN repeat-like/Quinoprotein amine dehydrogenase"/>
    <property type="match status" value="1"/>
</dbReference>
<evidence type="ECO:0000259" key="5">
    <source>
        <dbReference type="Pfam" id="PF13360"/>
    </source>
</evidence>
<evidence type="ECO:0000256" key="4">
    <source>
        <dbReference type="HAMAP-Rule" id="MF_00923"/>
    </source>
</evidence>
<dbReference type="eggNOG" id="COG1520">
    <property type="taxonomic scope" value="Bacteria"/>
</dbReference>
<keyword evidence="4" id="KW-0449">Lipoprotein</keyword>
<name>Q2SDW7_HAHCH</name>
<dbReference type="PANTHER" id="PTHR34512">
    <property type="entry name" value="CELL SURFACE PROTEIN"/>
    <property type="match status" value="1"/>
</dbReference>
<evidence type="ECO:0000313" key="6">
    <source>
        <dbReference type="EMBL" id="ABC31157.1"/>
    </source>
</evidence>
<sequence>MKFRIQWRPLGALFFVMAGLLSGCGSDDVRPDPAELKSFTPEIELKRLWSRSIGDGQDEQFLKFAPFVVDDKVYANDIDGEVYAMELESGKRLWDIDLDEPLVGGVGGDYRRIFVATLDGELLALNRDNGEVLWRASTSSEVLAPAVSGSGKAIVQTLDGKLAAYDVEDGKKLWEFASNEPALTLRGSSKPVLLQDGVISGMANGSVVAVSVDDGQLYWEQRVATPKGRTELERLVDIDGDVLVQDGALFAVSYQGQLSRLSPMNGKEEWSMPMSSYVTPGIGFTNIYVSTTEGDVVAIDRNSKKEIWRQSDLSYRELSSPVVWGNYLAVGDLEGYVHILSQVDGRMLARIHPAGEPIHAAPLIYGNHLIILGSDGDLSVWDIK</sequence>
<dbReference type="SUPFAM" id="SSF50998">
    <property type="entry name" value="Quinoprotein alcohol dehydrogenase-like"/>
    <property type="match status" value="1"/>
</dbReference>
<comment type="similarity">
    <text evidence="4">Belongs to the BamB family.</text>
</comment>
<evidence type="ECO:0000256" key="1">
    <source>
        <dbReference type="ARBA" id="ARBA00022729"/>
    </source>
</evidence>
<dbReference type="Proteomes" id="UP000000238">
    <property type="component" value="Chromosome"/>
</dbReference>
<dbReference type="PROSITE" id="PS00678">
    <property type="entry name" value="WD_REPEATS_1"/>
    <property type="match status" value="1"/>
</dbReference>
<evidence type="ECO:0000256" key="2">
    <source>
        <dbReference type="ARBA" id="ARBA00023136"/>
    </source>
</evidence>
<comment type="function">
    <text evidence="4">Part of the outer membrane protein assembly complex, which is involved in assembly and insertion of beta-barrel proteins into the outer membrane.</text>
</comment>
<keyword evidence="3 4" id="KW-0998">Cell outer membrane</keyword>
<dbReference type="PANTHER" id="PTHR34512:SF30">
    <property type="entry name" value="OUTER MEMBRANE PROTEIN ASSEMBLY FACTOR BAMB"/>
    <property type="match status" value="1"/>
</dbReference>
<dbReference type="GO" id="GO:0009279">
    <property type="term" value="C:cell outer membrane"/>
    <property type="evidence" value="ECO:0007669"/>
    <property type="project" value="UniProtKB-SubCell"/>
</dbReference>
<dbReference type="InterPro" id="IPR018391">
    <property type="entry name" value="PQQ_b-propeller_rpt"/>
</dbReference>
<dbReference type="InterPro" id="IPR002372">
    <property type="entry name" value="PQQ_rpt_dom"/>
</dbReference>
<dbReference type="InterPro" id="IPR017687">
    <property type="entry name" value="BamB"/>
</dbReference>
<dbReference type="GO" id="GO:0043165">
    <property type="term" value="P:Gram-negative-bacterium-type cell outer membrane assembly"/>
    <property type="evidence" value="ECO:0007669"/>
    <property type="project" value="UniProtKB-UniRule"/>
</dbReference>